<dbReference type="GO" id="GO:0016020">
    <property type="term" value="C:membrane"/>
    <property type="evidence" value="ECO:0007669"/>
    <property type="project" value="InterPro"/>
</dbReference>
<dbReference type="Pfam" id="PF00359">
    <property type="entry name" value="PTS_EIIA_2"/>
    <property type="match status" value="1"/>
</dbReference>
<evidence type="ECO:0000313" key="8">
    <source>
        <dbReference type="EMBL" id="RKX64487.1"/>
    </source>
</evidence>
<dbReference type="FunFam" id="3.40.930.10:FF:000009">
    <property type="entry name" value="PTS system, fructose specific IIABC component"/>
    <property type="match status" value="1"/>
</dbReference>
<dbReference type="Proteomes" id="UP000282321">
    <property type="component" value="Unassembled WGS sequence"/>
</dbReference>
<evidence type="ECO:0000256" key="1">
    <source>
        <dbReference type="ARBA" id="ARBA00004496"/>
    </source>
</evidence>
<keyword evidence="4" id="KW-0762">Sugar transport</keyword>
<dbReference type="InterPro" id="IPR051541">
    <property type="entry name" value="PTS_SugarTrans_NitroReg"/>
</dbReference>
<protein>
    <submittedName>
        <fullName evidence="8">PTS fructose transporter subunit IIA</fullName>
    </submittedName>
</protein>
<comment type="subcellular location">
    <subcellularLocation>
        <location evidence="1">Cytoplasm</location>
    </subcellularLocation>
</comment>
<gene>
    <name evidence="8" type="ORF">DRP44_08235</name>
</gene>
<dbReference type="AlphaFoldDB" id="A0A660S4J5"/>
<evidence type="ECO:0000259" key="7">
    <source>
        <dbReference type="PROSITE" id="PS51094"/>
    </source>
</evidence>
<evidence type="ECO:0000256" key="2">
    <source>
        <dbReference type="ARBA" id="ARBA00022448"/>
    </source>
</evidence>
<dbReference type="SUPFAM" id="SSF55804">
    <property type="entry name" value="Phoshotransferase/anion transport protein"/>
    <property type="match status" value="1"/>
</dbReference>
<evidence type="ECO:0000256" key="4">
    <source>
        <dbReference type="ARBA" id="ARBA00022597"/>
    </source>
</evidence>
<feature type="domain" description="PTS EIIA type-2" evidence="7">
    <location>
        <begin position="4"/>
        <end position="148"/>
    </location>
</feature>
<keyword evidence="3" id="KW-0597">Phosphoprotein</keyword>
<evidence type="ECO:0000256" key="6">
    <source>
        <dbReference type="ARBA" id="ARBA00022683"/>
    </source>
</evidence>
<dbReference type="PANTHER" id="PTHR47738:SF2">
    <property type="entry name" value="PTS SYSTEM FRUCTOSE-LIKE EIIA COMPONENT"/>
    <property type="match status" value="1"/>
</dbReference>
<dbReference type="GO" id="GO:0008982">
    <property type="term" value="F:protein-N(PI)-phosphohistidine-sugar phosphotransferase activity"/>
    <property type="evidence" value="ECO:0007669"/>
    <property type="project" value="InterPro"/>
</dbReference>
<evidence type="ECO:0000313" key="9">
    <source>
        <dbReference type="Proteomes" id="UP000282321"/>
    </source>
</evidence>
<organism evidence="8 9">
    <name type="scientific">candidate division TA06 bacterium</name>
    <dbReference type="NCBI Taxonomy" id="2250710"/>
    <lineage>
        <taxon>Bacteria</taxon>
        <taxon>Bacteria division TA06</taxon>
    </lineage>
</organism>
<dbReference type="NCBIfam" id="TIGR00848">
    <property type="entry name" value="fruA"/>
    <property type="match status" value="1"/>
</dbReference>
<sequence>MLASYMSTDLIVKEINAKTKEGVIEELVDVFDKAGVLGNKKNFLSAIIKRENVETTAIGKGIAIPHGRSEDVKKMAILFARSREGVDFKSLDKKPVHIIFMIAAPLNVNKEYLQTIARIARLLRHEDIKEQLLNATGKDEIFRIIKDFDSKYPVQGKVETKDGRVIHGK</sequence>
<accession>A0A660S4J5</accession>
<dbReference type="GO" id="GO:0005737">
    <property type="term" value="C:cytoplasm"/>
    <property type="evidence" value="ECO:0007669"/>
    <property type="project" value="UniProtKB-SubCell"/>
</dbReference>
<evidence type="ECO:0000256" key="3">
    <source>
        <dbReference type="ARBA" id="ARBA00022553"/>
    </source>
</evidence>
<proteinExistence type="predicted"/>
<dbReference type="PROSITE" id="PS51094">
    <property type="entry name" value="PTS_EIIA_TYPE_2"/>
    <property type="match status" value="1"/>
</dbReference>
<reference evidence="8 9" key="1">
    <citation type="submission" date="2018-06" db="EMBL/GenBank/DDBJ databases">
        <title>Extensive metabolic versatility and redundancy in microbially diverse, dynamic hydrothermal sediments.</title>
        <authorList>
            <person name="Dombrowski N."/>
            <person name="Teske A."/>
            <person name="Baker B.J."/>
        </authorList>
    </citation>
    <scope>NUCLEOTIDE SEQUENCE [LARGE SCALE GENOMIC DNA]</scope>
    <source>
        <strain evidence="8">B35_G9</strain>
    </source>
</reference>
<keyword evidence="5" id="KW-0808">Transferase</keyword>
<keyword evidence="2" id="KW-0813">Transport</keyword>
<dbReference type="EMBL" id="QNBC01000157">
    <property type="protein sequence ID" value="RKX64487.1"/>
    <property type="molecule type" value="Genomic_DNA"/>
</dbReference>
<dbReference type="GO" id="GO:0009401">
    <property type="term" value="P:phosphoenolpyruvate-dependent sugar phosphotransferase system"/>
    <property type="evidence" value="ECO:0007669"/>
    <property type="project" value="UniProtKB-KW"/>
</dbReference>
<dbReference type="InterPro" id="IPR002178">
    <property type="entry name" value="PTS_EIIA_type-2_dom"/>
</dbReference>
<dbReference type="PANTHER" id="PTHR47738">
    <property type="entry name" value="PTS SYSTEM FRUCTOSE-LIKE EIIA COMPONENT-RELATED"/>
    <property type="match status" value="1"/>
</dbReference>
<name>A0A660S4J5_UNCT6</name>
<dbReference type="InterPro" id="IPR004715">
    <property type="entry name" value="PTS_IIA_fruc"/>
</dbReference>
<dbReference type="Gene3D" id="3.40.930.10">
    <property type="entry name" value="Mannitol-specific EII, Chain A"/>
    <property type="match status" value="1"/>
</dbReference>
<keyword evidence="6" id="KW-0598">Phosphotransferase system</keyword>
<dbReference type="InterPro" id="IPR016152">
    <property type="entry name" value="PTrfase/Anion_transptr"/>
</dbReference>
<dbReference type="PROSITE" id="PS00372">
    <property type="entry name" value="PTS_EIIA_TYPE_2_HIS"/>
    <property type="match status" value="1"/>
</dbReference>
<evidence type="ECO:0000256" key="5">
    <source>
        <dbReference type="ARBA" id="ARBA00022679"/>
    </source>
</evidence>
<comment type="caution">
    <text evidence="8">The sequence shown here is derived from an EMBL/GenBank/DDBJ whole genome shotgun (WGS) entry which is preliminary data.</text>
</comment>
<dbReference type="CDD" id="cd00211">
    <property type="entry name" value="PTS_IIA_fru"/>
    <property type="match status" value="1"/>
</dbReference>